<organism evidence="11 12">
    <name type="scientific">Lacrimispora algidixylanolytica</name>
    <dbReference type="NCBI Taxonomy" id="94868"/>
    <lineage>
        <taxon>Bacteria</taxon>
        <taxon>Bacillati</taxon>
        <taxon>Bacillota</taxon>
        <taxon>Clostridia</taxon>
        <taxon>Lachnospirales</taxon>
        <taxon>Lachnospiraceae</taxon>
        <taxon>Lacrimispora</taxon>
    </lineage>
</organism>
<keyword evidence="6 8" id="KW-1133">Transmembrane helix</keyword>
<evidence type="ECO:0000256" key="5">
    <source>
        <dbReference type="ARBA" id="ARBA00022840"/>
    </source>
</evidence>
<dbReference type="InterPro" id="IPR003439">
    <property type="entry name" value="ABC_transporter-like_ATP-bd"/>
</dbReference>
<dbReference type="EMBL" id="MCIA01000031">
    <property type="protein sequence ID" value="RKD30213.1"/>
    <property type="molecule type" value="Genomic_DNA"/>
</dbReference>
<evidence type="ECO:0000256" key="1">
    <source>
        <dbReference type="ARBA" id="ARBA00004651"/>
    </source>
</evidence>
<evidence type="ECO:0000256" key="2">
    <source>
        <dbReference type="ARBA" id="ARBA00022448"/>
    </source>
</evidence>
<evidence type="ECO:0000313" key="11">
    <source>
        <dbReference type="EMBL" id="RKD30213.1"/>
    </source>
</evidence>
<comment type="subcellular location">
    <subcellularLocation>
        <location evidence="1">Cell membrane</location>
        <topology evidence="1">Multi-pass membrane protein</topology>
    </subcellularLocation>
</comment>
<evidence type="ECO:0000313" key="12">
    <source>
        <dbReference type="Proteomes" id="UP000284277"/>
    </source>
</evidence>
<keyword evidence="3 8" id="KW-0812">Transmembrane</keyword>
<evidence type="ECO:0000256" key="8">
    <source>
        <dbReference type="SAM" id="Phobius"/>
    </source>
</evidence>
<dbReference type="GO" id="GO:0140359">
    <property type="term" value="F:ABC-type transporter activity"/>
    <property type="evidence" value="ECO:0007669"/>
    <property type="project" value="InterPro"/>
</dbReference>
<dbReference type="InterPro" id="IPR017871">
    <property type="entry name" value="ABC_transporter-like_CS"/>
</dbReference>
<dbReference type="GO" id="GO:0005524">
    <property type="term" value="F:ATP binding"/>
    <property type="evidence" value="ECO:0007669"/>
    <property type="project" value="UniProtKB-KW"/>
</dbReference>
<feature type="transmembrane region" description="Helical" evidence="8">
    <location>
        <begin position="136"/>
        <end position="157"/>
    </location>
</feature>
<feature type="domain" description="ABC transmembrane type-1" evidence="10">
    <location>
        <begin position="22"/>
        <end position="308"/>
    </location>
</feature>
<keyword evidence="2" id="KW-0813">Transport</keyword>
<dbReference type="Proteomes" id="UP000284277">
    <property type="component" value="Unassembled WGS sequence"/>
</dbReference>
<evidence type="ECO:0000256" key="3">
    <source>
        <dbReference type="ARBA" id="ARBA00022692"/>
    </source>
</evidence>
<feature type="domain" description="ABC transporter" evidence="9">
    <location>
        <begin position="339"/>
        <end position="572"/>
    </location>
</feature>
<feature type="transmembrane region" description="Helical" evidence="8">
    <location>
        <begin position="163"/>
        <end position="183"/>
    </location>
</feature>
<proteinExistence type="predicted"/>
<dbReference type="PROSITE" id="PS50893">
    <property type="entry name" value="ABC_TRANSPORTER_2"/>
    <property type="match status" value="1"/>
</dbReference>
<reference evidence="11 12" key="1">
    <citation type="submission" date="2016-08" db="EMBL/GenBank/DDBJ databases">
        <title>A new outlook on sporulation: Clostridium algidixylanolyticum.</title>
        <authorList>
            <person name="Poppleton D.I."/>
            <person name="Gribaldo S."/>
        </authorList>
    </citation>
    <scope>NUCLEOTIDE SEQUENCE [LARGE SCALE GENOMIC DNA]</scope>
    <source>
        <strain evidence="11 12">SPL73</strain>
    </source>
</reference>
<evidence type="ECO:0000256" key="4">
    <source>
        <dbReference type="ARBA" id="ARBA00022741"/>
    </source>
</evidence>
<comment type="caution">
    <text evidence="11">The sequence shown here is derived from an EMBL/GenBank/DDBJ whole genome shotgun (WGS) entry which is preliminary data.</text>
</comment>
<dbReference type="PANTHER" id="PTHR24221">
    <property type="entry name" value="ATP-BINDING CASSETTE SUB-FAMILY B"/>
    <property type="match status" value="1"/>
</dbReference>
<keyword evidence="7 8" id="KW-0472">Membrane</keyword>
<dbReference type="PANTHER" id="PTHR24221:SF397">
    <property type="entry name" value="ABC TRANSPORTER, ATP-BINDING TRANSMEMBRANE PROTEIN"/>
    <property type="match status" value="1"/>
</dbReference>
<keyword evidence="4" id="KW-0547">Nucleotide-binding</keyword>
<dbReference type="GO" id="GO:0016887">
    <property type="term" value="F:ATP hydrolysis activity"/>
    <property type="evidence" value="ECO:0007669"/>
    <property type="project" value="InterPro"/>
</dbReference>
<dbReference type="InterPro" id="IPR003593">
    <property type="entry name" value="AAA+_ATPase"/>
</dbReference>
<dbReference type="InterPro" id="IPR027417">
    <property type="entry name" value="P-loop_NTPase"/>
</dbReference>
<dbReference type="GO" id="GO:0034040">
    <property type="term" value="F:ATPase-coupled lipid transmembrane transporter activity"/>
    <property type="evidence" value="ECO:0007669"/>
    <property type="project" value="TreeGrafter"/>
</dbReference>
<dbReference type="Gene3D" id="1.20.1560.10">
    <property type="entry name" value="ABC transporter type 1, transmembrane domain"/>
    <property type="match status" value="1"/>
</dbReference>
<evidence type="ECO:0000259" key="9">
    <source>
        <dbReference type="PROSITE" id="PS50893"/>
    </source>
</evidence>
<protein>
    <submittedName>
        <fullName evidence="11">Multidrug ABC transporter ATP-binding protein</fullName>
    </submittedName>
</protein>
<keyword evidence="5 11" id="KW-0067">ATP-binding</keyword>
<dbReference type="RefSeq" id="WP_120197736.1">
    <property type="nucleotide sequence ID" value="NZ_MCIA01000031.1"/>
</dbReference>
<dbReference type="SUPFAM" id="SSF52540">
    <property type="entry name" value="P-loop containing nucleoside triphosphate hydrolases"/>
    <property type="match status" value="1"/>
</dbReference>
<dbReference type="InterPro" id="IPR011527">
    <property type="entry name" value="ABC1_TM_dom"/>
</dbReference>
<dbReference type="InterPro" id="IPR036640">
    <property type="entry name" value="ABC1_TM_sf"/>
</dbReference>
<dbReference type="SMART" id="SM00382">
    <property type="entry name" value="AAA"/>
    <property type="match status" value="1"/>
</dbReference>
<evidence type="ECO:0000256" key="6">
    <source>
        <dbReference type="ARBA" id="ARBA00022989"/>
    </source>
</evidence>
<keyword evidence="12" id="KW-1185">Reference proteome</keyword>
<dbReference type="PROSITE" id="PS50929">
    <property type="entry name" value="ABC_TM1F"/>
    <property type="match status" value="1"/>
</dbReference>
<dbReference type="SUPFAM" id="SSF90123">
    <property type="entry name" value="ABC transporter transmembrane region"/>
    <property type="match status" value="1"/>
</dbReference>
<feature type="transmembrane region" description="Helical" evidence="8">
    <location>
        <begin position="23"/>
        <end position="48"/>
    </location>
</feature>
<evidence type="ECO:0000256" key="7">
    <source>
        <dbReference type="ARBA" id="ARBA00023136"/>
    </source>
</evidence>
<evidence type="ECO:0000259" key="10">
    <source>
        <dbReference type="PROSITE" id="PS50929"/>
    </source>
</evidence>
<gene>
    <name evidence="11" type="ORF">BET01_06360</name>
</gene>
<dbReference type="GO" id="GO:0005886">
    <property type="term" value="C:plasma membrane"/>
    <property type="evidence" value="ECO:0007669"/>
    <property type="project" value="UniProtKB-SubCell"/>
</dbReference>
<name>A0A419SY71_9FIRM</name>
<accession>A0A419SY71</accession>
<dbReference type="Pfam" id="PF00005">
    <property type="entry name" value="ABC_tran"/>
    <property type="match status" value="1"/>
</dbReference>
<dbReference type="Gene3D" id="3.40.50.300">
    <property type="entry name" value="P-loop containing nucleotide triphosphate hydrolases"/>
    <property type="match status" value="1"/>
</dbReference>
<sequence>MLTILNKIFKFAGQYKKQIGKAVCFHILYSMFEALPIGAILYSLSAVIKSLDTGELLSERVIWVSALLMLVSFAGKVIFHYMGNRESSIASFSMCADQRITIGERLKRMPMGYFNSNSLGEITASVTTTMDEVQGLAGMAITNIIVGVVHAAIVTIFITLFHWKIGCISFIAILLGIWVNTLIQKKSMEIAPQKQKVQTFLSTAILEYIQGISVVKAYGLGQKSNRTVDEAILGSCRQNLRFERVFAELTAVYTAVFKFASCGILLAACYFFTDGTLTLTSSLTILISSFVMYSYIEGVGGAASMLELLDEDLNRIKAVKDAPVLDENGVDVKPSHFDIELRDISFSYSNRRILNEISLKIPERTTVAFVGPSGGGKSTLCNLIARFWDVDSGAVLLGGRDVREYTSDSLLRNMSFVFQKVYLFRGTILDNIRFGKPGASLDQVIEAAKKACCHDFISTLPDGYDTLVKEGGGSLSGGEKQRISIARAILKDAPIIILDEATSSVDPENELQLQNAIYQLTKEKTVIMIAHRLSTVRDADQIFVLHMGEMKEHGRHEDLMQKNGLYKEFLQGRKEAVGWSLEK</sequence>
<dbReference type="PROSITE" id="PS00211">
    <property type="entry name" value="ABC_TRANSPORTER_1"/>
    <property type="match status" value="1"/>
</dbReference>
<dbReference type="InterPro" id="IPR039421">
    <property type="entry name" value="Type_1_exporter"/>
</dbReference>
<feature type="transmembrane region" description="Helical" evidence="8">
    <location>
        <begin position="60"/>
        <end position="79"/>
    </location>
</feature>
<dbReference type="FunFam" id="3.40.50.300:FF:000287">
    <property type="entry name" value="Multidrug ABC transporter ATP-binding protein"/>
    <property type="match status" value="1"/>
</dbReference>
<dbReference type="Pfam" id="PF00664">
    <property type="entry name" value="ABC_membrane"/>
    <property type="match status" value="1"/>
</dbReference>
<feature type="transmembrane region" description="Helical" evidence="8">
    <location>
        <begin position="251"/>
        <end position="273"/>
    </location>
</feature>
<dbReference type="AlphaFoldDB" id="A0A419SY71"/>
<dbReference type="OrthoDB" id="9762778at2"/>